<evidence type="ECO:0000256" key="3">
    <source>
        <dbReference type="ARBA" id="ARBA00022679"/>
    </source>
</evidence>
<dbReference type="Proteomes" id="UP000799324">
    <property type="component" value="Unassembled WGS sequence"/>
</dbReference>
<dbReference type="GO" id="GO:0016740">
    <property type="term" value="F:transferase activity"/>
    <property type="evidence" value="ECO:0007669"/>
    <property type="project" value="UniProtKB-KW"/>
</dbReference>
<organism evidence="7 8">
    <name type="scientific">Lophiostoma macrostomum CBS 122681</name>
    <dbReference type="NCBI Taxonomy" id="1314788"/>
    <lineage>
        <taxon>Eukaryota</taxon>
        <taxon>Fungi</taxon>
        <taxon>Dikarya</taxon>
        <taxon>Ascomycota</taxon>
        <taxon>Pezizomycotina</taxon>
        <taxon>Dothideomycetes</taxon>
        <taxon>Pleosporomycetidae</taxon>
        <taxon>Pleosporales</taxon>
        <taxon>Lophiostomataceae</taxon>
        <taxon>Lophiostoma</taxon>
    </lineage>
</organism>
<sequence>MTSMFPRSTFQLLALCLTLFSSSVWFFSSRTGGANGHSASYLHYGRAPPTPPADVNVNVDVTESAHDPIWDIQNRTLGFQKIYAISMPHRTDKRDFLALMALVSDLEIEFFDGVNGSEIHPTALPSFWSGEDGPGTIGCWRAHVDLYQKMVRERIQSALVLEDDADWDILIKAQMTEVARGTRYIQNATLPLHSPYGDNWDLLTVGHTGANNKPNKDQHYWLSKNDPTVIHPTRRTWGRTPDFSAPSLEGDYNRIIHEASKLTGTAGYAISLRGAARILYDQTMGQNARSIDTAMANICRRDPFGSPFCLSSYPMLFGRYRPAGPQDKDSDRRLSTNEAGGAVPQSKDIRTEAVSEFTVFPASLNVQRLLMSESVIPANDPDTDLLKEIDVSKAVLPRGKGVFVREGEYVEFNKILADRKKEEEAAQKSGGVKRDESVEIDARTEGQEKVDIEHRALRFRRMR</sequence>
<keyword evidence="5" id="KW-0732">Signal</keyword>
<feature type="region of interest" description="Disordered" evidence="4">
    <location>
        <begin position="321"/>
        <end position="345"/>
    </location>
</feature>
<dbReference type="PANTHER" id="PTHR10730">
    <property type="entry name" value="PROCOLLAGEN-LYSINE,2-OXOGLUTARATE 5-DIOXYGENASE/GLYCOSYLTRANSFERASE 25 FAMILY MEMBER"/>
    <property type="match status" value="1"/>
</dbReference>
<reference evidence="7" key="1">
    <citation type="journal article" date="2020" name="Stud. Mycol.">
        <title>101 Dothideomycetes genomes: a test case for predicting lifestyles and emergence of pathogens.</title>
        <authorList>
            <person name="Haridas S."/>
            <person name="Albert R."/>
            <person name="Binder M."/>
            <person name="Bloem J."/>
            <person name="Labutti K."/>
            <person name="Salamov A."/>
            <person name="Andreopoulos B."/>
            <person name="Baker S."/>
            <person name="Barry K."/>
            <person name="Bills G."/>
            <person name="Bluhm B."/>
            <person name="Cannon C."/>
            <person name="Castanera R."/>
            <person name="Culley D."/>
            <person name="Daum C."/>
            <person name="Ezra D."/>
            <person name="Gonzalez J."/>
            <person name="Henrissat B."/>
            <person name="Kuo A."/>
            <person name="Liang C."/>
            <person name="Lipzen A."/>
            <person name="Lutzoni F."/>
            <person name="Magnuson J."/>
            <person name="Mondo S."/>
            <person name="Nolan M."/>
            <person name="Ohm R."/>
            <person name="Pangilinan J."/>
            <person name="Park H.-J."/>
            <person name="Ramirez L."/>
            <person name="Alfaro M."/>
            <person name="Sun H."/>
            <person name="Tritt A."/>
            <person name="Yoshinaga Y."/>
            <person name="Zwiers L.-H."/>
            <person name="Turgeon B."/>
            <person name="Goodwin S."/>
            <person name="Spatafora J."/>
            <person name="Crous P."/>
            <person name="Grigoriev I."/>
        </authorList>
    </citation>
    <scope>NUCLEOTIDE SEQUENCE</scope>
    <source>
        <strain evidence="7">CBS 122681</strain>
    </source>
</reference>
<feature type="chain" id="PRO_5025355099" evidence="5">
    <location>
        <begin position="27"/>
        <end position="463"/>
    </location>
</feature>
<dbReference type="CDD" id="cd06532">
    <property type="entry name" value="Glyco_transf_25"/>
    <property type="match status" value="1"/>
</dbReference>
<evidence type="ECO:0000259" key="6">
    <source>
        <dbReference type="Pfam" id="PF01755"/>
    </source>
</evidence>
<keyword evidence="2" id="KW-0328">Glycosyltransferase</keyword>
<proteinExistence type="inferred from homology"/>
<feature type="region of interest" description="Disordered" evidence="4">
    <location>
        <begin position="421"/>
        <end position="445"/>
    </location>
</feature>
<evidence type="ECO:0000313" key="7">
    <source>
        <dbReference type="EMBL" id="KAF2652598.1"/>
    </source>
</evidence>
<gene>
    <name evidence="7" type="ORF">K491DRAFT_44752</name>
</gene>
<dbReference type="OrthoDB" id="47375at2759"/>
<dbReference type="AlphaFoldDB" id="A0A6A6T174"/>
<evidence type="ECO:0000256" key="5">
    <source>
        <dbReference type="SAM" id="SignalP"/>
    </source>
</evidence>
<dbReference type="PANTHER" id="PTHR10730:SF53">
    <property type="entry name" value="GLYCOSYLTRANSFERASE 25 FAMILY MEMBER"/>
    <property type="match status" value="1"/>
</dbReference>
<evidence type="ECO:0000256" key="4">
    <source>
        <dbReference type="SAM" id="MobiDB-lite"/>
    </source>
</evidence>
<evidence type="ECO:0000256" key="1">
    <source>
        <dbReference type="ARBA" id="ARBA00006721"/>
    </source>
</evidence>
<accession>A0A6A6T174</accession>
<dbReference type="InterPro" id="IPR050757">
    <property type="entry name" value="Collagen_mod_GT25"/>
</dbReference>
<comment type="similarity">
    <text evidence="1">Belongs to the glycosyltransferase 25 family.</text>
</comment>
<feature type="compositionally biased region" description="Basic and acidic residues" evidence="4">
    <location>
        <begin position="326"/>
        <end position="335"/>
    </location>
</feature>
<feature type="domain" description="Glycosyl transferase family 25" evidence="6">
    <location>
        <begin position="80"/>
        <end position="279"/>
    </location>
</feature>
<feature type="signal peptide" evidence="5">
    <location>
        <begin position="1"/>
        <end position="26"/>
    </location>
</feature>
<evidence type="ECO:0000313" key="8">
    <source>
        <dbReference type="Proteomes" id="UP000799324"/>
    </source>
</evidence>
<keyword evidence="8" id="KW-1185">Reference proteome</keyword>
<dbReference type="EMBL" id="MU004398">
    <property type="protein sequence ID" value="KAF2652598.1"/>
    <property type="molecule type" value="Genomic_DNA"/>
</dbReference>
<name>A0A6A6T174_9PLEO</name>
<dbReference type="InterPro" id="IPR002654">
    <property type="entry name" value="Glyco_trans_25"/>
</dbReference>
<dbReference type="Pfam" id="PF01755">
    <property type="entry name" value="Glyco_transf_25"/>
    <property type="match status" value="1"/>
</dbReference>
<evidence type="ECO:0000256" key="2">
    <source>
        <dbReference type="ARBA" id="ARBA00022676"/>
    </source>
</evidence>
<keyword evidence="3 7" id="KW-0808">Transferase</keyword>
<protein>
    <submittedName>
        <fullName evidence="7">Glycosyltransferase family 25 protein</fullName>
    </submittedName>
</protein>